<name>A0AAP0I6S3_9MAGN</name>
<evidence type="ECO:0000313" key="2">
    <source>
        <dbReference type="Proteomes" id="UP001417504"/>
    </source>
</evidence>
<protein>
    <submittedName>
        <fullName evidence="1">Uncharacterized protein</fullName>
    </submittedName>
</protein>
<reference evidence="1 2" key="1">
    <citation type="submission" date="2024-01" db="EMBL/GenBank/DDBJ databases">
        <title>Genome assemblies of Stephania.</title>
        <authorList>
            <person name="Yang L."/>
        </authorList>
    </citation>
    <scope>NUCLEOTIDE SEQUENCE [LARGE SCALE GENOMIC DNA]</scope>
    <source>
        <strain evidence="1">QJT</strain>
        <tissue evidence="1">Leaf</tissue>
    </source>
</reference>
<dbReference type="AlphaFoldDB" id="A0AAP0I6S3"/>
<comment type="caution">
    <text evidence="1">The sequence shown here is derived from an EMBL/GenBank/DDBJ whole genome shotgun (WGS) entry which is preliminary data.</text>
</comment>
<organism evidence="1 2">
    <name type="scientific">Stephania japonica</name>
    <dbReference type="NCBI Taxonomy" id="461633"/>
    <lineage>
        <taxon>Eukaryota</taxon>
        <taxon>Viridiplantae</taxon>
        <taxon>Streptophyta</taxon>
        <taxon>Embryophyta</taxon>
        <taxon>Tracheophyta</taxon>
        <taxon>Spermatophyta</taxon>
        <taxon>Magnoliopsida</taxon>
        <taxon>Ranunculales</taxon>
        <taxon>Menispermaceae</taxon>
        <taxon>Menispermoideae</taxon>
        <taxon>Cissampelideae</taxon>
        <taxon>Stephania</taxon>
    </lineage>
</organism>
<evidence type="ECO:0000313" key="1">
    <source>
        <dbReference type="EMBL" id="KAK9109576.1"/>
    </source>
</evidence>
<dbReference type="EMBL" id="JBBNAE010000007">
    <property type="protein sequence ID" value="KAK9109576.1"/>
    <property type="molecule type" value="Genomic_DNA"/>
</dbReference>
<gene>
    <name evidence="1" type="ORF">Sjap_017636</name>
</gene>
<keyword evidence="2" id="KW-1185">Reference proteome</keyword>
<sequence>MADSVPQIWETVRRRDLRARRGIGGSVFSVTRSSLSFLLADVDAASAFVVTPPRKLQQDELATVRLLKENTPSADVCGWIKKMMADSSGVTNTRREEEREGVTRVRAKIWELVLMRIPRPINMEREETIREVTWWNVSGREELLCDDVACCDWQRRHVRCGLANGLLIRGAASVHKQCFNVLDQ</sequence>
<dbReference type="Proteomes" id="UP001417504">
    <property type="component" value="Unassembled WGS sequence"/>
</dbReference>
<accession>A0AAP0I6S3</accession>
<proteinExistence type="predicted"/>